<dbReference type="AlphaFoldDB" id="A0A450W1M5"/>
<proteinExistence type="predicted"/>
<evidence type="ECO:0000313" key="4">
    <source>
        <dbReference type="EMBL" id="VFK10964.1"/>
    </source>
</evidence>
<protein>
    <submittedName>
        <fullName evidence="4">Uncharacterized protein</fullName>
    </submittedName>
</protein>
<evidence type="ECO:0000313" key="2">
    <source>
        <dbReference type="EMBL" id="VFJ55233.1"/>
    </source>
</evidence>
<dbReference type="EMBL" id="CAADEZ010000155">
    <property type="protein sequence ID" value="VFJ55767.1"/>
    <property type="molecule type" value="Genomic_DNA"/>
</dbReference>
<sequence>MGSDLLWSRGQGPKATYKDPHKDFAGQGFRPPSIRYAPRRHRMHGHPSAEKWPRFPTFSLRFPKSDRLLGVSEVLVTGNKIAHVGCGARNEPHRSAPSLMLLTAPYVDFPPATETWHLMPIHATRQNHAELRITNVFATTDSRKTGEKLSAG</sequence>
<name>A0A450W1M5_9GAMM</name>
<dbReference type="EMBL" id="CAADFA010000153">
    <property type="protein sequence ID" value="VFJ55233.1"/>
    <property type="molecule type" value="Genomic_DNA"/>
</dbReference>
<evidence type="ECO:0000256" key="1">
    <source>
        <dbReference type="SAM" id="MobiDB-lite"/>
    </source>
</evidence>
<feature type="region of interest" description="Disordered" evidence="1">
    <location>
        <begin position="1"/>
        <end position="31"/>
    </location>
</feature>
<dbReference type="EMBL" id="CAADFL010000162">
    <property type="protein sequence ID" value="VFK10964.1"/>
    <property type="molecule type" value="Genomic_DNA"/>
</dbReference>
<organism evidence="4">
    <name type="scientific">Candidatus Kentrum sp. FM</name>
    <dbReference type="NCBI Taxonomy" id="2126340"/>
    <lineage>
        <taxon>Bacteria</taxon>
        <taxon>Pseudomonadati</taxon>
        <taxon>Pseudomonadota</taxon>
        <taxon>Gammaproteobacteria</taxon>
        <taxon>Candidatus Kentrum</taxon>
    </lineage>
</organism>
<evidence type="ECO:0000313" key="3">
    <source>
        <dbReference type="EMBL" id="VFJ55767.1"/>
    </source>
</evidence>
<accession>A0A450W1M5</accession>
<gene>
    <name evidence="3" type="ORF">BECKFM1743A_GA0114220_101553</name>
    <name evidence="4" type="ORF">BECKFM1743B_GA0114221_101623</name>
    <name evidence="2" type="ORF">BECKFM1743C_GA0114222_101536</name>
</gene>
<reference evidence="4" key="1">
    <citation type="submission" date="2019-02" db="EMBL/GenBank/DDBJ databases">
        <authorList>
            <person name="Gruber-Vodicka R. H."/>
            <person name="Seah K. B. B."/>
        </authorList>
    </citation>
    <scope>NUCLEOTIDE SEQUENCE</scope>
    <source>
        <strain evidence="3">BECK_BZ163</strain>
        <strain evidence="4">BECK_BZ164</strain>
        <strain evidence="2">BECK_BZ165</strain>
    </source>
</reference>